<keyword evidence="7" id="KW-0812">Transmembrane</keyword>
<dbReference type="Pfam" id="PF13462">
    <property type="entry name" value="Thioredoxin_4"/>
    <property type="match status" value="1"/>
</dbReference>
<evidence type="ECO:0000256" key="1">
    <source>
        <dbReference type="ARBA" id="ARBA00005791"/>
    </source>
</evidence>
<dbReference type="PANTHER" id="PTHR13887:SF14">
    <property type="entry name" value="DISULFIDE BOND FORMATION PROTEIN D"/>
    <property type="match status" value="1"/>
</dbReference>
<keyword evidence="2" id="KW-0732">Signal</keyword>
<proteinExistence type="inferred from homology"/>
<gene>
    <name evidence="9" type="ORF">J2S37_001033</name>
</gene>
<dbReference type="RefSeq" id="WP_277104832.1">
    <property type="nucleotide sequence ID" value="NZ_BAAAJS010000009.1"/>
</dbReference>
<sequence>MSNNQFTRISPAIWALFAVLIAIAGLGGYALGHTNGIRSVSTAAPAQPADTPKGAQAAPTTIEGEPAPAGKGSIDPVTDPSTLDAFIFGPGGEVKSQDQILNVHRRNAQDPFAIGALDAPVVISEFSDFECPFCARHANETDPLIIKNFVETGLVRIEWNDLPVNGEYAVGAAKAGRAAAAQGKFHEFKHALYARSKTISGHPHNDIDTLVDIAKEAGVPDLEKFRTQATDSTFDEVINNARNYAASLGVTGTPGFLVGEQFVSGAQPYAVFEQAINNELVKANKK</sequence>
<keyword evidence="3" id="KW-0560">Oxidoreductase</keyword>
<evidence type="ECO:0000313" key="9">
    <source>
        <dbReference type="EMBL" id="MDR7354495.1"/>
    </source>
</evidence>
<keyword evidence="4" id="KW-1015">Disulfide bond</keyword>
<keyword evidence="5" id="KW-0676">Redox-active center</keyword>
<evidence type="ECO:0000259" key="8">
    <source>
        <dbReference type="PROSITE" id="PS51352"/>
    </source>
</evidence>
<dbReference type="PROSITE" id="PS51352">
    <property type="entry name" value="THIOREDOXIN_2"/>
    <property type="match status" value="1"/>
</dbReference>
<evidence type="ECO:0000313" key="10">
    <source>
        <dbReference type="Proteomes" id="UP001183619"/>
    </source>
</evidence>
<name>A0ABU2B7B0_9CORY</name>
<dbReference type="Proteomes" id="UP001183619">
    <property type="component" value="Unassembled WGS sequence"/>
</dbReference>
<reference evidence="9 10" key="1">
    <citation type="submission" date="2023-07" db="EMBL/GenBank/DDBJ databases">
        <title>Sequencing the genomes of 1000 actinobacteria strains.</title>
        <authorList>
            <person name="Klenk H.-P."/>
        </authorList>
    </citation>
    <scope>NUCLEOTIDE SEQUENCE [LARGE SCALE GENOMIC DNA]</scope>
    <source>
        <strain evidence="9 10">DSM 44508</strain>
    </source>
</reference>
<comment type="caution">
    <text evidence="9">The sequence shown here is derived from an EMBL/GenBank/DDBJ whole genome shotgun (WGS) entry which is preliminary data.</text>
</comment>
<keyword evidence="9" id="KW-0413">Isomerase</keyword>
<evidence type="ECO:0000256" key="4">
    <source>
        <dbReference type="ARBA" id="ARBA00023157"/>
    </source>
</evidence>
<keyword evidence="10" id="KW-1185">Reference proteome</keyword>
<comment type="similarity">
    <text evidence="1">Belongs to the thioredoxin family. DsbA subfamily.</text>
</comment>
<dbReference type="GO" id="GO:0016853">
    <property type="term" value="F:isomerase activity"/>
    <property type="evidence" value="ECO:0007669"/>
    <property type="project" value="UniProtKB-KW"/>
</dbReference>
<dbReference type="PANTHER" id="PTHR13887">
    <property type="entry name" value="GLUTATHIONE S-TRANSFERASE KAPPA"/>
    <property type="match status" value="1"/>
</dbReference>
<protein>
    <submittedName>
        <fullName evidence="9">Protein-disulfide isomerase</fullName>
    </submittedName>
</protein>
<evidence type="ECO:0000256" key="3">
    <source>
        <dbReference type="ARBA" id="ARBA00023002"/>
    </source>
</evidence>
<evidence type="ECO:0000256" key="2">
    <source>
        <dbReference type="ARBA" id="ARBA00022729"/>
    </source>
</evidence>
<evidence type="ECO:0000256" key="7">
    <source>
        <dbReference type="SAM" id="Phobius"/>
    </source>
</evidence>
<organism evidence="9 10">
    <name type="scientific">Corynebacterium felinum</name>
    <dbReference type="NCBI Taxonomy" id="131318"/>
    <lineage>
        <taxon>Bacteria</taxon>
        <taxon>Bacillati</taxon>
        <taxon>Actinomycetota</taxon>
        <taxon>Actinomycetes</taxon>
        <taxon>Mycobacteriales</taxon>
        <taxon>Corynebacteriaceae</taxon>
        <taxon>Corynebacterium</taxon>
    </lineage>
</organism>
<feature type="region of interest" description="Disordered" evidence="6">
    <location>
        <begin position="42"/>
        <end position="75"/>
    </location>
</feature>
<dbReference type="InterPro" id="IPR012336">
    <property type="entry name" value="Thioredoxin-like_fold"/>
</dbReference>
<feature type="domain" description="Thioredoxin" evidence="8">
    <location>
        <begin position="61"/>
        <end position="281"/>
    </location>
</feature>
<keyword evidence="7" id="KW-0472">Membrane</keyword>
<accession>A0ABU2B7B0</accession>
<keyword evidence="7" id="KW-1133">Transmembrane helix</keyword>
<evidence type="ECO:0000256" key="6">
    <source>
        <dbReference type="SAM" id="MobiDB-lite"/>
    </source>
</evidence>
<dbReference type="InterPro" id="IPR013766">
    <property type="entry name" value="Thioredoxin_domain"/>
</dbReference>
<feature type="transmembrane region" description="Helical" evidence="7">
    <location>
        <begin position="12"/>
        <end position="32"/>
    </location>
</feature>
<dbReference type="InterPro" id="IPR036249">
    <property type="entry name" value="Thioredoxin-like_sf"/>
</dbReference>
<dbReference type="SUPFAM" id="SSF52833">
    <property type="entry name" value="Thioredoxin-like"/>
    <property type="match status" value="1"/>
</dbReference>
<dbReference type="EMBL" id="JAVDYF010000001">
    <property type="protein sequence ID" value="MDR7354495.1"/>
    <property type="molecule type" value="Genomic_DNA"/>
</dbReference>
<dbReference type="Gene3D" id="3.40.30.10">
    <property type="entry name" value="Glutaredoxin"/>
    <property type="match status" value="1"/>
</dbReference>
<evidence type="ECO:0000256" key="5">
    <source>
        <dbReference type="ARBA" id="ARBA00023284"/>
    </source>
</evidence>